<gene>
    <name evidence="4" type="ORF">ASZ90_015670</name>
</gene>
<dbReference type="GO" id="GO:0005524">
    <property type="term" value="F:ATP binding"/>
    <property type="evidence" value="ECO:0007669"/>
    <property type="project" value="UniProtKB-KW"/>
</dbReference>
<sequence length="272" mass="30315">MRMPTGIPSLDPVLDGGIPPGSVVLLLGDVGAGNTEFVYSSLISLVALKKRGGTDAHIRLPEEITYVTITRMKDDILHDIVLSFKSDFASHLAENVSFADLSDMYFDASIVPPEWYGDGDIISRMQKKHRRESGNLLADLAHTLGSCKPDGLVVVDSLTDVATAYSDDASWHSFIAFLRGLQRVSKRWRTTIYLLLSTGILERAREIEITDCADAVMQFRWEDVGGQRRQRIMFFAKFLGVMPYLEERDLVKFAVTLSAANGFEVRNIRVVV</sequence>
<evidence type="ECO:0000256" key="1">
    <source>
        <dbReference type="ARBA" id="ARBA00022741"/>
    </source>
</evidence>
<reference evidence="4" key="1">
    <citation type="journal article" date="2015" name="Proc. Natl. Acad. Sci. U.S.A.">
        <title>Networks of energetic and metabolic interactions define dynamics in microbial communities.</title>
        <authorList>
            <person name="Embree M."/>
            <person name="Liu J.K."/>
            <person name="Al-Bassam M.M."/>
            <person name="Zengler K."/>
        </authorList>
    </citation>
    <scope>NUCLEOTIDE SEQUENCE</scope>
</reference>
<evidence type="ECO:0000256" key="2">
    <source>
        <dbReference type="ARBA" id="ARBA00022840"/>
    </source>
</evidence>
<name>A0A0W8F1H6_9ZZZZ</name>
<dbReference type="PANTHER" id="PTHR43637">
    <property type="entry name" value="UPF0273 PROTEIN TM_0370"/>
    <property type="match status" value="1"/>
</dbReference>
<dbReference type="Gene3D" id="3.40.50.300">
    <property type="entry name" value="P-loop containing nucleotide triphosphate hydrolases"/>
    <property type="match status" value="1"/>
</dbReference>
<dbReference type="EMBL" id="LNQE01001629">
    <property type="protein sequence ID" value="KUG14700.1"/>
    <property type="molecule type" value="Genomic_DNA"/>
</dbReference>
<dbReference type="InterPro" id="IPR027417">
    <property type="entry name" value="P-loop_NTPase"/>
</dbReference>
<protein>
    <recommendedName>
        <fullName evidence="3">KaiC-like domain-containing protein</fullName>
    </recommendedName>
</protein>
<organism evidence="4">
    <name type="scientific">hydrocarbon metagenome</name>
    <dbReference type="NCBI Taxonomy" id="938273"/>
    <lineage>
        <taxon>unclassified sequences</taxon>
        <taxon>metagenomes</taxon>
        <taxon>ecological metagenomes</taxon>
    </lineage>
</organism>
<dbReference type="Pfam" id="PF06745">
    <property type="entry name" value="ATPase"/>
    <property type="match status" value="1"/>
</dbReference>
<dbReference type="PANTHER" id="PTHR43637:SF3">
    <property type="entry name" value="FLAGELLA-RELATED PROTEIN H-RELATED"/>
    <property type="match status" value="1"/>
</dbReference>
<comment type="caution">
    <text evidence="4">The sequence shown here is derived from an EMBL/GenBank/DDBJ whole genome shotgun (WGS) entry which is preliminary data.</text>
</comment>
<keyword evidence="1" id="KW-0547">Nucleotide-binding</keyword>
<dbReference type="InterPro" id="IPR014774">
    <property type="entry name" value="KaiC-like_dom"/>
</dbReference>
<feature type="domain" description="KaiC-like" evidence="3">
    <location>
        <begin position="4"/>
        <end position="237"/>
    </location>
</feature>
<accession>A0A0W8F1H6</accession>
<dbReference type="AlphaFoldDB" id="A0A0W8F1H6"/>
<keyword evidence="2" id="KW-0067">ATP-binding</keyword>
<proteinExistence type="predicted"/>
<evidence type="ECO:0000259" key="3">
    <source>
        <dbReference type="Pfam" id="PF06745"/>
    </source>
</evidence>
<dbReference type="SUPFAM" id="SSF52540">
    <property type="entry name" value="P-loop containing nucleoside triphosphate hydrolases"/>
    <property type="match status" value="1"/>
</dbReference>
<evidence type="ECO:0000313" key="4">
    <source>
        <dbReference type="EMBL" id="KUG14700.1"/>
    </source>
</evidence>